<keyword evidence="1" id="KW-0732">Signal</keyword>
<protein>
    <recommendedName>
        <fullName evidence="4">Secreted protein</fullName>
    </recommendedName>
</protein>
<sequence length="155" mass="17625">MLHWFFLSSYAFPFVFVSGGVGEYSDVVFWNRLTVNCSRDMFCSKIVLRGFGDEVIRFGIRNFGLLERGSSFETFSSESFSSEAWTTKAVDSGRTCSVIREFVQNLLFLAQMVVPPEHLPFHHHSVVAPLELDQGFEVKHLPFNYSLVDAPPESD</sequence>
<keyword evidence="3" id="KW-1185">Reference proteome</keyword>
<evidence type="ECO:0008006" key="4">
    <source>
        <dbReference type="Google" id="ProtNLM"/>
    </source>
</evidence>
<dbReference type="EMBL" id="BQNB010021756">
    <property type="protein sequence ID" value="GJU09759.1"/>
    <property type="molecule type" value="Genomic_DNA"/>
</dbReference>
<reference evidence="2" key="2">
    <citation type="submission" date="2022-01" db="EMBL/GenBank/DDBJ databases">
        <authorList>
            <person name="Yamashiro T."/>
            <person name="Shiraishi A."/>
            <person name="Satake H."/>
            <person name="Nakayama K."/>
        </authorList>
    </citation>
    <scope>NUCLEOTIDE SEQUENCE</scope>
</reference>
<dbReference type="Proteomes" id="UP001151760">
    <property type="component" value="Unassembled WGS sequence"/>
</dbReference>
<gene>
    <name evidence="2" type="ORF">Tco_1132155</name>
</gene>
<accession>A0ABQ5JB53</accession>
<reference evidence="2" key="1">
    <citation type="journal article" date="2022" name="Int. J. Mol. Sci.">
        <title>Draft Genome of Tanacetum Coccineum: Genomic Comparison of Closely Related Tanacetum-Family Plants.</title>
        <authorList>
            <person name="Yamashiro T."/>
            <person name="Shiraishi A."/>
            <person name="Nakayama K."/>
            <person name="Satake H."/>
        </authorList>
    </citation>
    <scope>NUCLEOTIDE SEQUENCE</scope>
</reference>
<feature type="signal peptide" evidence="1">
    <location>
        <begin position="1"/>
        <end position="22"/>
    </location>
</feature>
<comment type="caution">
    <text evidence="2">The sequence shown here is derived from an EMBL/GenBank/DDBJ whole genome shotgun (WGS) entry which is preliminary data.</text>
</comment>
<evidence type="ECO:0000313" key="3">
    <source>
        <dbReference type="Proteomes" id="UP001151760"/>
    </source>
</evidence>
<evidence type="ECO:0000256" key="1">
    <source>
        <dbReference type="SAM" id="SignalP"/>
    </source>
</evidence>
<evidence type="ECO:0000313" key="2">
    <source>
        <dbReference type="EMBL" id="GJU09759.1"/>
    </source>
</evidence>
<feature type="chain" id="PRO_5047439754" description="Secreted protein" evidence="1">
    <location>
        <begin position="23"/>
        <end position="155"/>
    </location>
</feature>
<proteinExistence type="predicted"/>
<organism evidence="2 3">
    <name type="scientific">Tanacetum coccineum</name>
    <dbReference type="NCBI Taxonomy" id="301880"/>
    <lineage>
        <taxon>Eukaryota</taxon>
        <taxon>Viridiplantae</taxon>
        <taxon>Streptophyta</taxon>
        <taxon>Embryophyta</taxon>
        <taxon>Tracheophyta</taxon>
        <taxon>Spermatophyta</taxon>
        <taxon>Magnoliopsida</taxon>
        <taxon>eudicotyledons</taxon>
        <taxon>Gunneridae</taxon>
        <taxon>Pentapetalae</taxon>
        <taxon>asterids</taxon>
        <taxon>campanulids</taxon>
        <taxon>Asterales</taxon>
        <taxon>Asteraceae</taxon>
        <taxon>Asteroideae</taxon>
        <taxon>Anthemideae</taxon>
        <taxon>Anthemidinae</taxon>
        <taxon>Tanacetum</taxon>
    </lineage>
</organism>
<name>A0ABQ5JB53_9ASTR</name>